<keyword evidence="7 14" id="KW-0812">Transmembrane</keyword>
<dbReference type="InterPro" id="IPR036890">
    <property type="entry name" value="HATPase_C_sf"/>
</dbReference>
<evidence type="ECO:0000256" key="1">
    <source>
        <dbReference type="ARBA" id="ARBA00000085"/>
    </source>
</evidence>
<comment type="subcellular location">
    <subcellularLocation>
        <location evidence="2">Cell membrane</location>
        <topology evidence="2">Multi-pass membrane protein</topology>
    </subcellularLocation>
</comment>
<gene>
    <name evidence="17" type="ORF">Hs30E_12720</name>
</gene>
<dbReference type="GO" id="GO:0000155">
    <property type="term" value="F:phosphorelay sensor kinase activity"/>
    <property type="evidence" value="ECO:0007669"/>
    <property type="project" value="InterPro"/>
</dbReference>
<evidence type="ECO:0000256" key="3">
    <source>
        <dbReference type="ARBA" id="ARBA00012438"/>
    </source>
</evidence>
<keyword evidence="10" id="KW-0067">ATP-binding</keyword>
<comment type="catalytic activity">
    <reaction evidence="1">
        <text>ATP + protein L-histidine = ADP + protein N-phospho-L-histidine.</text>
        <dbReference type="EC" id="2.7.13.3"/>
    </reaction>
</comment>
<accession>A0A6A0BEE8</accession>
<dbReference type="PROSITE" id="PS50885">
    <property type="entry name" value="HAMP"/>
    <property type="match status" value="1"/>
</dbReference>
<evidence type="ECO:0000256" key="9">
    <source>
        <dbReference type="ARBA" id="ARBA00022777"/>
    </source>
</evidence>
<evidence type="ECO:0000256" key="11">
    <source>
        <dbReference type="ARBA" id="ARBA00022989"/>
    </source>
</evidence>
<keyword evidence="6" id="KW-0808">Transferase</keyword>
<evidence type="ECO:0000256" key="8">
    <source>
        <dbReference type="ARBA" id="ARBA00022741"/>
    </source>
</evidence>
<dbReference type="RefSeq" id="WP_172209009.1">
    <property type="nucleotide sequence ID" value="NZ_BLLI01000036.1"/>
</dbReference>
<feature type="transmembrane region" description="Helical" evidence="14">
    <location>
        <begin position="281"/>
        <end position="304"/>
    </location>
</feature>
<evidence type="ECO:0000259" key="15">
    <source>
        <dbReference type="PROSITE" id="PS50109"/>
    </source>
</evidence>
<dbReference type="PROSITE" id="PS50109">
    <property type="entry name" value="HIS_KIN"/>
    <property type="match status" value="1"/>
</dbReference>
<dbReference type="Proteomes" id="UP000480303">
    <property type="component" value="Unassembled WGS sequence"/>
</dbReference>
<evidence type="ECO:0000313" key="17">
    <source>
        <dbReference type="EMBL" id="GFH42721.1"/>
    </source>
</evidence>
<dbReference type="PANTHER" id="PTHR34220:SF11">
    <property type="entry name" value="SENSOR PROTEIN KINASE HPTS"/>
    <property type="match status" value="1"/>
</dbReference>
<dbReference type="InterPro" id="IPR010559">
    <property type="entry name" value="Sig_transdc_His_kin_internal"/>
</dbReference>
<keyword evidence="5" id="KW-0597">Phosphoprotein</keyword>
<reference evidence="17 18" key="1">
    <citation type="submission" date="2020-02" db="EMBL/GenBank/DDBJ databases">
        <title>Draft genome sequence of Lactococcus sp. Hs30E4-3.</title>
        <authorList>
            <person name="Noda S."/>
            <person name="Yuki M."/>
            <person name="Ohkuma M."/>
        </authorList>
    </citation>
    <scope>NUCLEOTIDE SEQUENCE [LARGE SCALE GENOMIC DNA]</scope>
    <source>
        <strain evidence="17 18">Hs30E4-3</strain>
    </source>
</reference>
<evidence type="ECO:0000256" key="12">
    <source>
        <dbReference type="ARBA" id="ARBA00023012"/>
    </source>
</evidence>
<proteinExistence type="predicted"/>
<keyword evidence="9 17" id="KW-0418">Kinase</keyword>
<evidence type="ECO:0000256" key="6">
    <source>
        <dbReference type="ARBA" id="ARBA00022679"/>
    </source>
</evidence>
<evidence type="ECO:0000256" key="7">
    <source>
        <dbReference type="ARBA" id="ARBA00022692"/>
    </source>
</evidence>
<feature type="domain" description="HAMP" evidence="16">
    <location>
        <begin position="305"/>
        <end position="357"/>
    </location>
</feature>
<name>A0A6A0BEE8_9LACT</name>
<dbReference type="EC" id="2.7.13.3" evidence="3"/>
<organism evidence="17 18">
    <name type="scientific">Pseudolactococcus hodotermopsidis</name>
    <dbReference type="NCBI Taxonomy" id="2709157"/>
    <lineage>
        <taxon>Bacteria</taxon>
        <taxon>Bacillati</taxon>
        <taxon>Bacillota</taxon>
        <taxon>Bacilli</taxon>
        <taxon>Lactobacillales</taxon>
        <taxon>Streptococcaceae</taxon>
        <taxon>Pseudolactococcus</taxon>
    </lineage>
</organism>
<dbReference type="InterPro" id="IPR003594">
    <property type="entry name" value="HATPase_dom"/>
</dbReference>
<dbReference type="InterPro" id="IPR005467">
    <property type="entry name" value="His_kinase_dom"/>
</dbReference>
<dbReference type="PANTHER" id="PTHR34220">
    <property type="entry name" value="SENSOR HISTIDINE KINASE YPDA"/>
    <property type="match status" value="1"/>
</dbReference>
<keyword evidence="11 14" id="KW-1133">Transmembrane helix</keyword>
<evidence type="ECO:0000259" key="16">
    <source>
        <dbReference type="PROSITE" id="PS50885"/>
    </source>
</evidence>
<comment type="caution">
    <text evidence="17">The sequence shown here is derived from an EMBL/GenBank/DDBJ whole genome shotgun (WGS) entry which is preliminary data.</text>
</comment>
<protein>
    <recommendedName>
        <fullName evidence="3">histidine kinase</fullName>
        <ecNumber evidence="3">2.7.13.3</ecNumber>
    </recommendedName>
</protein>
<dbReference type="Gene3D" id="3.30.565.10">
    <property type="entry name" value="Histidine kinase-like ATPase, C-terminal domain"/>
    <property type="match status" value="1"/>
</dbReference>
<dbReference type="SMART" id="SM00304">
    <property type="entry name" value="HAMP"/>
    <property type="match status" value="1"/>
</dbReference>
<evidence type="ECO:0000256" key="5">
    <source>
        <dbReference type="ARBA" id="ARBA00022553"/>
    </source>
</evidence>
<dbReference type="GO" id="GO:0005524">
    <property type="term" value="F:ATP binding"/>
    <property type="evidence" value="ECO:0007669"/>
    <property type="project" value="UniProtKB-KW"/>
</dbReference>
<dbReference type="Pfam" id="PF00672">
    <property type="entry name" value="HAMP"/>
    <property type="match status" value="1"/>
</dbReference>
<keyword evidence="4" id="KW-1003">Cell membrane</keyword>
<dbReference type="Pfam" id="PF02518">
    <property type="entry name" value="HATPase_c"/>
    <property type="match status" value="1"/>
</dbReference>
<feature type="transmembrane region" description="Helical" evidence="14">
    <location>
        <begin position="12"/>
        <end position="34"/>
    </location>
</feature>
<dbReference type="Gene3D" id="6.10.340.10">
    <property type="match status" value="1"/>
</dbReference>
<sequence>MRKRFEKNELLLRIVAVVFISIISVILATSIVVFQHAKAVYIKSYASSNAILLEKFKKETDRISEDATTMLDEMTSPIVANFLMQKYSSPVDEARVNLEFTKFIKPTGFLHDNIISNLVLLSVDGKSFYHNSSVHNTESQEILKSQLIETAKNSPNLMTYSYASGGLSVTTQNVPGIIFVRKLYNSNKQLYGFATIFIQEDQLRELYSTSVDGEIDKIFLVNRDNLIQSTNSNLTLNQKLPAKFLKGSNAQYEILTQKVNHFDYKFVSVIDKKALAANMNLIQPLSLIVIASILFVGTGAYLIIRRATQPIYNLIEHIPKASSGDFSHRASVEGTHEVRELAVAYNHMLANLADYFDQVIHLENEKRLSEINALQMQIQPHFIYNTLATIKFFFYQDDAVHGIAAIDSFTQLLRYTLSQSDSWLTLAEEVDYLKNYATIMHLRFGDNIHTNFMLDTHISQAKIPKMLLQPIIENAFLHAFPDQREGFINVFITLKTAENEIRIEIMDNGIGICTGEEEVTDSKKGISYTSLGLKNSRSRIQLLYGNLGNLEIESVLGQGTNVIVTLPYQKIV</sequence>
<dbReference type="SUPFAM" id="SSF55874">
    <property type="entry name" value="ATPase domain of HSP90 chaperone/DNA topoisomerase II/histidine kinase"/>
    <property type="match status" value="1"/>
</dbReference>
<keyword evidence="12" id="KW-0902">Two-component regulatory system</keyword>
<dbReference type="InterPro" id="IPR050640">
    <property type="entry name" value="Bact_2-comp_sensor_kinase"/>
</dbReference>
<dbReference type="SUPFAM" id="SSF158472">
    <property type="entry name" value="HAMP domain-like"/>
    <property type="match status" value="1"/>
</dbReference>
<dbReference type="InterPro" id="IPR004358">
    <property type="entry name" value="Sig_transdc_His_kin-like_C"/>
</dbReference>
<dbReference type="CDD" id="cd06225">
    <property type="entry name" value="HAMP"/>
    <property type="match status" value="1"/>
</dbReference>
<evidence type="ECO:0000256" key="4">
    <source>
        <dbReference type="ARBA" id="ARBA00022475"/>
    </source>
</evidence>
<keyword evidence="18" id="KW-1185">Reference proteome</keyword>
<dbReference type="Pfam" id="PF06580">
    <property type="entry name" value="His_kinase"/>
    <property type="match status" value="1"/>
</dbReference>
<feature type="domain" description="Histidine kinase" evidence="15">
    <location>
        <begin position="468"/>
        <end position="570"/>
    </location>
</feature>
<keyword evidence="8" id="KW-0547">Nucleotide-binding</keyword>
<evidence type="ECO:0000256" key="10">
    <source>
        <dbReference type="ARBA" id="ARBA00022840"/>
    </source>
</evidence>
<evidence type="ECO:0000313" key="18">
    <source>
        <dbReference type="Proteomes" id="UP000480303"/>
    </source>
</evidence>
<dbReference type="AlphaFoldDB" id="A0A6A0BEE8"/>
<dbReference type="PRINTS" id="PR00344">
    <property type="entry name" value="BCTRLSENSOR"/>
</dbReference>
<dbReference type="EMBL" id="BLLI01000036">
    <property type="protein sequence ID" value="GFH42721.1"/>
    <property type="molecule type" value="Genomic_DNA"/>
</dbReference>
<evidence type="ECO:0000256" key="2">
    <source>
        <dbReference type="ARBA" id="ARBA00004651"/>
    </source>
</evidence>
<evidence type="ECO:0000256" key="14">
    <source>
        <dbReference type="SAM" id="Phobius"/>
    </source>
</evidence>
<dbReference type="InterPro" id="IPR003660">
    <property type="entry name" value="HAMP_dom"/>
</dbReference>
<dbReference type="GO" id="GO:0005886">
    <property type="term" value="C:plasma membrane"/>
    <property type="evidence" value="ECO:0007669"/>
    <property type="project" value="UniProtKB-SubCell"/>
</dbReference>
<evidence type="ECO:0000256" key="13">
    <source>
        <dbReference type="ARBA" id="ARBA00023136"/>
    </source>
</evidence>
<keyword evidence="13 14" id="KW-0472">Membrane</keyword>